<dbReference type="Pfam" id="PF00027">
    <property type="entry name" value="cNMP_binding"/>
    <property type="match status" value="1"/>
</dbReference>
<dbReference type="GO" id="GO:0005737">
    <property type="term" value="C:cytoplasm"/>
    <property type="evidence" value="ECO:0007669"/>
    <property type="project" value="UniProtKB-SubCell"/>
</dbReference>
<keyword evidence="4" id="KW-1185">Reference proteome</keyword>
<dbReference type="PANTHER" id="PTHR43773">
    <property type="entry name" value="MAGNESIUM TRANSPORTER MGTE"/>
    <property type="match status" value="1"/>
</dbReference>
<dbReference type="PANTHER" id="PTHR43773:SF1">
    <property type="entry name" value="MAGNESIUM TRANSPORTER MGTE"/>
    <property type="match status" value="1"/>
</dbReference>
<gene>
    <name evidence="3" type="ORF">FQY79_14280</name>
</gene>
<dbReference type="Proteomes" id="UP000315949">
    <property type="component" value="Unassembled WGS sequence"/>
</dbReference>
<dbReference type="InterPro" id="IPR005105">
    <property type="entry name" value="GlnD_Uridyltrans_N"/>
</dbReference>
<dbReference type="Pfam" id="PF10335">
    <property type="entry name" value="DUF294_C"/>
    <property type="match status" value="1"/>
</dbReference>
<dbReference type="CDD" id="cd05401">
    <property type="entry name" value="NT_GlnE_GlnD_like"/>
    <property type="match status" value="1"/>
</dbReference>
<proteinExistence type="predicted"/>
<dbReference type="PROSITE" id="PS50042">
    <property type="entry name" value="CNMP_BINDING_3"/>
    <property type="match status" value="1"/>
</dbReference>
<dbReference type="InterPro" id="IPR014710">
    <property type="entry name" value="RmlC-like_jellyroll"/>
</dbReference>
<dbReference type="SUPFAM" id="SSF54631">
    <property type="entry name" value="CBS-domain pair"/>
    <property type="match status" value="1"/>
</dbReference>
<dbReference type="InterPro" id="IPR006669">
    <property type="entry name" value="MgtE_transporter"/>
</dbReference>
<dbReference type="CDD" id="cd00038">
    <property type="entry name" value="CAP_ED"/>
    <property type="match status" value="1"/>
</dbReference>
<dbReference type="GO" id="GO:0015095">
    <property type="term" value="F:magnesium ion transmembrane transporter activity"/>
    <property type="evidence" value="ECO:0007669"/>
    <property type="project" value="InterPro"/>
</dbReference>
<dbReference type="InterPro" id="IPR000644">
    <property type="entry name" value="CBS_dom"/>
</dbReference>
<dbReference type="SMART" id="SM00116">
    <property type="entry name" value="CBS"/>
    <property type="match status" value="2"/>
</dbReference>
<reference evidence="3 4" key="1">
    <citation type="submission" date="2019-07" db="EMBL/GenBank/DDBJ databases">
        <title>Luteimonas sp. YD-1 nov., isolated from acidic soil.</title>
        <authorList>
            <person name="Zhou J."/>
        </authorList>
    </citation>
    <scope>NUCLEOTIDE SEQUENCE [LARGE SCALE GENOMIC DNA]</scope>
    <source>
        <strain evidence="3 4">YD-1</strain>
    </source>
</reference>
<dbReference type="Pfam" id="PF00571">
    <property type="entry name" value="CBS"/>
    <property type="match status" value="2"/>
</dbReference>
<name>A0A5C5TTQ3_9GAMM</name>
<dbReference type="GO" id="GO:0016020">
    <property type="term" value="C:membrane"/>
    <property type="evidence" value="ECO:0007669"/>
    <property type="project" value="InterPro"/>
</dbReference>
<evidence type="ECO:0000313" key="3">
    <source>
        <dbReference type="EMBL" id="TWT17047.1"/>
    </source>
</evidence>
<dbReference type="InterPro" id="IPR018821">
    <property type="entry name" value="DUF294_put_nucleoTrafse_sb-bd"/>
</dbReference>
<organism evidence="3 4">
    <name type="scientific">Luteimonas wenzhouensis</name>
    <dbReference type="NCBI Taxonomy" id="2599615"/>
    <lineage>
        <taxon>Bacteria</taxon>
        <taxon>Pseudomonadati</taxon>
        <taxon>Pseudomonadota</taxon>
        <taxon>Gammaproteobacteria</taxon>
        <taxon>Lysobacterales</taxon>
        <taxon>Lysobacteraceae</taxon>
        <taxon>Luteimonas</taxon>
    </lineage>
</organism>
<protein>
    <submittedName>
        <fullName evidence="3">Cyclic nucleotide-binding/CBS domain-containing protein</fullName>
    </submittedName>
</protein>
<dbReference type="InterPro" id="IPR018490">
    <property type="entry name" value="cNMP-bd_dom_sf"/>
</dbReference>
<evidence type="ECO:0000313" key="4">
    <source>
        <dbReference type="Proteomes" id="UP000315949"/>
    </source>
</evidence>
<dbReference type="GO" id="GO:0008773">
    <property type="term" value="F:[protein-PII] uridylyltransferase activity"/>
    <property type="evidence" value="ECO:0007669"/>
    <property type="project" value="InterPro"/>
</dbReference>
<dbReference type="InterPro" id="IPR000595">
    <property type="entry name" value="cNMP-bd_dom"/>
</dbReference>
<comment type="subcellular location">
    <subcellularLocation>
        <location evidence="1">Cytoplasm</location>
    </subcellularLocation>
</comment>
<dbReference type="Gene3D" id="2.60.120.10">
    <property type="entry name" value="Jelly Rolls"/>
    <property type="match status" value="1"/>
</dbReference>
<evidence type="ECO:0000256" key="1">
    <source>
        <dbReference type="ARBA" id="ARBA00004496"/>
    </source>
</evidence>
<comment type="caution">
    <text evidence="3">The sequence shown here is derived from an EMBL/GenBank/DDBJ whole genome shotgun (WGS) entry which is preliminary data.</text>
</comment>
<sequence>MAVPPHWNWAGPSLPHRSVTRFRPWSIQRPATATHNARMDPVPGLDLSLPPFDLLDDAGRRRLQSSVDIGFHPGGTTLMEAGRPSPQVFVILKGLVHAYQVDDRGREERFADYGPGDILGAWAVMAGRARFSYRADGDCVSHMIPAATFRQLLEDNPRVAAYFNEGLAAKRQFANGGERREAAELMVIRVGEADLAPAEHIDAAATIAEASARLRDRRVDCLLVDDPAHAQPGIVTRTDLLGALALRALPLDAPVGPLASRPLATIGTGEVLFQALIDMTERQIERVVVTEGGRVAGTLGMAEVLAHFASHSHLISLRLARARDIDAIAEAASGMTRLVRSLNVNGTRIPYMMELVSALNSRIMAGIFELVVPPELHERICLLVMGSEGRREQLLKTDQDNALVLADDLDWPGLGEAMDRFSAALAKVGYPPCPGRVMVDNPHWRMSAAQWRERIGQWRRVHGGQGALDLSIALDARPVAGNGALFAPVKQALMALGDDEILLHHLAAATLEFDMPLTFFGRVRSGGAGTDIKKGGLFPVVHGLRCLALRHGIAATSSRERCAALVEAGQLSPGLGRDLPQALNVFQHMRLDAQFAALDQGRAPDNHIDPSRLRRLDRELMRDALLVVKEFRAHVRQSFHLRD</sequence>
<dbReference type="EMBL" id="VOHE01000010">
    <property type="protein sequence ID" value="TWT17047.1"/>
    <property type="molecule type" value="Genomic_DNA"/>
</dbReference>
<dbReference type="SUPFAM" id="SSF51206">
    <property type="entry name" value="cAMP-binding domain-like"/>
    <property type="match status" value="1"/>
</dbReference>
<dbReference type="OrthoDB" id="9808528at2"/>
<accession>A0A5C5TTQ3</accession>
<dbReference type="AlphaFoldDB" id="A0A5C5TTQ3"/>
<dbReference type="Gene3D" id="3.10.580.10">
    <property type="entry name" value="CBS-domain"/>
    <property type="match status" value="1"/>
</dbReference>
<feature type="domain" description="Cyclic nucleotide-binding" evidence="2">
    <location>
        <begin position="51"/>
        <end position="153"/>
    </location>
</feature>
<dbReference type="Pfam" id="PF03445">
    <property type="entry name" value="DUF294"/>
    <property type="match status" value="1"/>
</dbReference>
<evidence type="ECO:0000259" key="2">
    <source>
        <dbReference type="PROSITE" id="PS50042"/>
    </source>
</evidence>
<dbReference type="InterPro" id="IPR046342">
    <property type="entry name" value="CBS_dom_sf"/>
</dbReference>